<dbReference type="EMBL" id="CP133772">
    <property type="protein sequence ID" value="WYY00315.1"/>
    <property type="molecule type" value="Genomic_DNA"/>
</dbReference>
<organism evidence="1 2">
    <name type="scientific">Oxyplasma meridianum</name>
    <dbReference type="NCBI Taxonomy" id="3073602"/>
    <lineage>
        <taxon>Archaea</taxon>
        <taxon>Methanobacteriati</taxon>
        <taxon>Thermoplasmatota</taxon>
        <taxon>Thermoplasmata</taxon>
        <taxon>Thermoplasmatales</taxon>
        <taxon>Thermoplasmataceae</taxon>
        <taxon>Oxyplasma</taxon>
    </lineage>
</organism>
<dbReference type="Gene3D" id="3.40.50.1440">
    <property type="entry name" value="Tubulin/FtsZ, GTPase domain"/>
    <property type="match status" value="1"/>
</dbReference>
<reference evidence="1 2" key="1">
    <citation type="submission" date="2023-09" db="EMBL/GenBank/DDBJ databases">
        <authorList>
            <person name="Golyshina O.V."/>
            <person name="Lunev E.A."/>
            <person name="Bargiela R."/>
            <person name="Gaines M.C."/>
            <person name="Daum B."/>
            <person name="Bale N.J."/>
            <person name="Koenen M."/>
            <person name="Sinninghe Damst J.S."/>
            <person name="Yakimov M."/>
            <person name="Golyshin P.N."/>
        </authorList>
    </citation>
    <scope>NUCLEOTIDE SEQUENCE [LARGE SCALE GENOMIC DNA]</scope>
    <source>
        <strain evidence="1 2">M1</strain>
    </source>
</reference>
<sequence>MENEFYNNMGKQAREIVKNYYADRADNTIISFGTAGRKILENIVPLEFRRAVYHSVVKNENGYHVNSHAYGNEDMLDIVGPENMEVQLVSKFQYDQERANKVKIVERDPVKIGETIIDYNPQDFSPSITAKEIFSQMDKSNSFILVSGFGGKFAQPLHIAFSKLLASRNITHFNFVVKPSLNSYLKRNVAEAGIMELTSISHYLREYDNDIYLGPLNGTTTQIMEKVKNLNIRIARDLEVVSTRMSGALELLRLQLIS</sequence>
<dbReference type="RefSeq" id="WP_393970656.1">
    <property type="nucleotide sequence ID" value="NZ_CP133772.1"/>
</dbReference>
<gene>
    <name evidence="1" type="ORF">OXIME_000881</name>
</gene>
<accession>A0AAX4NFT3</accession>
<proteinExistence type="predicted"/>
<name>A0AAX4NFT3_9ARCH</name>
<dbReference type="SUPFAM" id="SSF52490">
    <property type="entry name" value="Tubulin nucleotide-binding domain-like"/>
    <property type="match status" value="1"/>
</dbReference>
<protein>
    <submittedName>
        <fullName evidence="1">Uncharacterized protein</fullName>
    </submittedName>
</protein>
<evidence type="ECO:0000313" key="2">
    <source>
        <dbReference type="Proteomes" id="UP001451606"/>
    </source>
</evidence>
<dbReference type="Proteomes" id="UP001451606">
    <property type="component" value="Chromosome"/>
</dbReference>
<dbReference type="GeneID" id="95967616"/>
<dbReference type="KEGG" id="omr:OXIME_000881"/>
<keyword evidence="2" id="KW-1185">Reference proteome</keyword>
<evidence type="ECO:0000313" key="1">
    <source>
        <dbReference type="EMBL" id="WYY00315.1"/>
    </source>
</evidence>
<dbReference type="AlphaFoldDB" id="A0AAX4NFT3"/>
<dbReference type="InterPro" id="IPR036525">
    <property type="entry name" value="Tubulin/FtsZ_GTPase_sf"/>
</dbReference>